<protein>
    <submittedName>
        <fullName evidence="1">Uncharacterized protein</fullName>
    </submittedName>
</protein>
<proteinExistence type="predicted"/>
<dbReference type="Proteomes" id="UP000651728">
    <property type="component" value="Unassembled WGS sequence"/>
</dbReference>
<comment type="caution">
    <text evidence="1">The sequence shown here is derived from an EMBL/GenBank/DDBJ whole genome shotgun (WGS) entry which is preliminary data.</text>
</comment>
<dbReference type="EMBL" id="BOOB01000047">
    <property type="protein sequence ID" value="GIH35608.1"/>
    <property type="molecule type" value="Genomic_DNA"/>
</dbReference>
<name>A0ABQ4FLB5_9ACTN</name>
<keyword evidence="2" id="KW-1185">Reference proteome</keyword>
<evidence type="ECO:0000313" key="1">
    <source>
        <dbReference type="EMBL" id="GIH35608.1"/>
    </source>
</evidence>
<gene>
    <name evidence="1" type="ORF">Mam01_57720</name>
</gene>
<dbReference type="RefSeq" id="WP_204288318.1">
    <property type="nucleotide sequence ID" value="NZ_BAABEJ010000007.1"/>
</dbReference>
<organism evidence="1 2">
    <name type="scientific">Microbispora amethystogenes</name>
    <dbReference type="NCBI Taxonomy" id="1427754"/>
    <lineage>
        <taxon>Bacteria</taxon>
        <taxon>Bacillati</taxon>
        <taxon>Actinomycetota</taxon>
        <taxon>Actinomycetes</taxon>
        <taxon>Streptosporangiales</taxon>
        <taxon>Streptosporangiaceae</taxon>
        <taxon>Microbispora</taxon>
    </lineage>
</organism>
<reference evidence="1 2" key="1">
    <citation type="submission" date="2021-01" db="EMBL/GenBank/DDBJ databases">
        <title>Whole genome shotgun sequence of Microbispora amethystogenes NBRC 101907.</title>
        <authorList>
            <person name="Komaki H."/>
            <person name="Tamura T."/>
        </authorList>
    </citation>
    <scope>NUCLEOTIDE SEQUENCE [LARGE SCALE GENOMIC DNA]</scope>
    <source>
        <strain evidence="1 2">NBRC 101907</strain>
    </source>
</reference>
<evidence type="ECO:0000313" key="2">
    <source>
        <dbReference type="Proteomes" id="UP000651728"/>
    </source>
</evidence>
<sequence length="47" mass="5113">MTWPEPAMRMRPSVSALWDLSGPSRPVRLAALKGYTREIASVALGAD</sequence>
<accession>A0ABQ4FLB5</accession>